<evidence type="ECO:0000256" key="1">
    <source>
        <dbReference type="ARBA" id="ARBA00010617"/>
    </source>
</evidence>
<keyword evidence="2" id="KW-0560">Oxidoreductase</keyword>
<evidence type="ECO:0000313" key="3">
    <source>
        <dbReference type="EMBL" id="SEO59483.1"/>
    </source>
</evidence>
<keyword evidence="4" id="KW-1185">Reference proteome</keyword>
<dbReference type="GO" id="GO:0020037">
    <property type="term" value="F:heme binding"/>
    <property type="evidence" value="ECO:0007669"/>
    <property type="project" value="InterPro"/>
</dbReference>
<evidence type="ECO:0000313" key="4">
    <source>
        <dbReference type="Proteomes" id="UP000198960"/>
    </source>
</evidence>
<dbReference type="InterPro" id="IPR002397">
    <property type="entry name" value="Cyt_P450_B"/>
</dbReference>
<comment type="similarity">
    <text evidence="1 2">Belongs to the cytochrome P450 family.</text>
</comment>
<dbReference type="GO" id="GO:0004497">
    <property type="term" value="F:monooxygenase activity"/>
    <property type="evidence" value="ECO:0007669"/>
    <property type="project" value="UniProtKB-KW"/>
</dbReference>
<dbReference type="PROSITE" id="PS00086">
    <property type="entry name" value="CYTOCHROME_P450"/>
    <property type="match status" value="1"/>
</dbReference>
<sequence length="395" mass="43219">MTQTMSADDVVQTLLTNQYGIVWDDDAPQVWHDLSSQPPRRVGAEVVVTASADVDRVLHEPGVFSSGPEGSFLGSESGLIPLQIDPPEHARYRRILDPMFSPKRVAPLEPGLRALMHECIDAFAGRGRCDFGREVAVPYPVGTFLDLLGLPQSGLPEFVRLKDDIIRGGVGGTLEQSMAVRRHAGAEISALFQEALTEREGAPRDDLLTALVERERAGDLSRENSINICHQLLIAGLDTVTGTLECAFGLLARRPDLQPALADPAAVPFAVEELLRWAATSPSQTRRAVQDADVGGVHIPAGTHVSVVQGTWNFDPDKFPDPLTVDLARPANRHATFGLGRHRCLGSNLARLELRIALEVWHQRIPAYRLAEGYEPVYSPVLRGIPDLQLEFDPR</sequence>
<proteinExistence type="inferred from homology"/>
<accession>A0A1H8R0Q4</accession>
<dbReference type="STRING" id="673521.SAMN05660991_00899"/>
<dbReference type="GO" id="GO:0005506">
    <property type="term" value="F:iron ion binding"/>
    <property type="evidence" value="ECO:0007669"/>
    <property type="project" value="InterPro"/>
</dbReference>
<keyword evidence="2" id="KW-0408">Iron</keyword>
<dbReference type="InterPro" id="IPR017972">
    <property type="entry name" value="Cyt_P450_CS"/>
</dbReference>
<dbReference type="PANTHER" id="PTHR46696">
    <property type="entry name" value="P450, PUTATIVE (EUROFUNG)-RELATED"/>
    <property type="match status" value="1"/>
</dbReference>
<name>A0A1H8R0Q4_9ACTN</name>
<dbReference type="AlphaFoldDB" id="A0A1H8R0Q4"/>
<dbReference type="InterPro" id="IPR036396">
    <property type="entry name" value="Cyt_P450_sf"/>
</dbReference>
<keyword evidence="2" id="KW-0349">Heme</keyword>
<dbReference type="OrthoDB" id="3599725at2"/>
<dbReference type="PRINTS" id="PR00385">
    <property type="entry name" value="P450"/>
</dbReference>
<dbReference type="Gene3D" id="1.10.630.10">
    <property type="entry name" value="Cytochrome P450"/>
    <property type="match status" value="1"/>
</dbReference>
<dbReference type="InterPro" id="IPR001128">
    <property type="entry name" value="Cyt_P450"/>
</dbReference>
<dbReference type="PANTHER" id="PTHR46696:SF6">
    <property type="entry name" value="P450, PUTATIVE (EUROFUNG)-RELATED"/>
    <property type="match status" value="1"/>
</dbReference>
<dbReference type="RefSeq" id="WP_091940565.1">
    <property type="nucleotide sequence ID" value="NZ_FOEE01000002.1"/>
</dbReference>
<dbReference type="Pfam" id="PF00067">
    <property type="entry name" value="p450"/>
    <property type="match status" value="2"/>
</dbReference>
<protein>
    <submittedName>
        <fullName evidence="3">Cytochrome P450</fullName>
    </submittedName>
</protein>
<keyword evidence="2" id="KW-0479">Metal-binding</keyword>
<gene>
    <name evidence="3" type="ORF">SAMN05660991_00899</name>
</gene>
<dbReference type="PRINTS" id="PR00359">
    <property type="entry name" value="BP450"/>
</dbReference>
<organism evidence="3 4">
    <name type="scientific">Trujillonella endophytica</name>
    <dbReference type="NCBI Taxonomy" id="673521"/>
    <lineage>
        <taxon>Bacteria</taxon>
        <taxon>Bacillati</taxon>
        <taxon>Actinomycetota</taxon>
        <taxon>Actinomycetes</taxon>
        <taxon>Geodermatophilales</taxon>
        <taxon>Geodermatophilaceae</taxon>
        <taxon>Trujillonella</taxon>
    </lineage>
</organism>
<dbReference type="SUPFAM" id="SSF48264">
    <property type="entry name" value="Cytochrome P450"/>
    <property type="match status" value="1"/>
</dbReference>
<keyword evidence="2" id="KW-0503">Monooxygenase</keyword>
<dbReference type="Proteomes" id="UP000198960">
    <property type="component" value="Unassembled WGS sequence"/>
</dbReference>
<dbReference type="GO" id="GO:0016705">
    <property type="term" value="F:oxidoreductase activity, acting on paired donors, with incorporation or reduction of molecular oxygen"/>
    <property type="evidence" value="ECO:0007669"/>
    <property type="project" value="InterPro"/>
</dbReference>
<evidence type="ECO:0000256" key="2">
    <source>
        <dbReference type="RuleBase" id="RU000461"/>
    </source>
</evidence>
<dbReference type="EMBL" id="FOEE01000002">
    <property type="protein sequence ID" value="SEO59483.1"/>
    <property type="molecule type" value="Genomic_DNA"/>
</dbReference>
<reference evidence="4" key="1">
    <citation type="submission" date="2016-10" db="EMBL/GenBank/DDBJ databases">
        <authorList>
            <person name="Varghese N."/>
            <person name="Submissions S."/>
        </authorList>
    </citation>
    <scope>NUCLEOTIDE SEQUENCE [LARGE SCALE GENOMIC DNA]</scope>
    <source>
        <strain evidence="4">DSM 45413</strain>
    </source>
</reference>